<dbReference type="OrthoDB" id="2013972at2759"/>
<dbReference type="PANTHER" id="PTHR43591">
    <property type="entry name" value="METHYLTRANSFERASE"/>
    <property type="match status" value="1"/>
</dbReference>
<dbReference type="Pfam" id="PF13489">
    <property type="entry name" value="Methyltransf_23"/>
    <property type="match status" value="1"/>
</dbReference>
<accession>A0A5N5DBT9</accession>
<dbReference type="GO" id="GO:0008168">
    <property type="term" value="F:methyltransferase activity"/>
    <property type="evidence" value="ECO:0007669"/>
    <property type="project" value="TreeGrafter"/>
</dbReference>
<dbReference type="Proteomes" id="UP000325902">
    <property type="component" value="Unassembled WGS sequence"/>
</dbReference>
<protein>
    <submittedName>
        <fullName evidence="1">Secondary metabolism regulator LAE1</fullName>
    </submittedName>
</protein>
<evidence type="ECO:0000313" key="2">
    <source>
        <dbReference type="Proteomes" id="UP000325902"/>
    </source>
</evidence>
<organism evidence="1 2">
    <name type="scientific">Lasiodiplodia theobromae</name>
    <dbReference type="NCBI Taxonomy" id="45133"/>
    <lineage>
        <taxon>Eukaryota</taxon>
        <taxon>Fungi</taxon>
        <taxon>Dikarya</taxon>
        <taxon>Ascomycota</taxon>
        <taxon>Pezizomycotina</taxon>
        <taxon>Dothideomycetes</taxon>
        <taxon>Dothideomycetes incertae sedis</taxon>
        <taxon>Botryosphaeriales</taxon>
        <taxon>Botryosphaeriaceae</taxon>
        <taxon>Lasiodiplodia</taxon>
    </lineage>
</organism>
<gene>
    <name evidence="1" type="primary">LAE1_1</name>
    <name evidence="1" type="ORF">DBV05_g6213</name>
</gene>
<comment type="caution">
    <text evidence="1">The sequence shown here is derived from an EMBL/GenBank/DDBJ whole genome shotgun (WGS) entry which is preliminary data.</text>
</comment>
<name>A0A5N5DBT9_9PEZI</name>
<dbReference type="Gene3D" id="3.40.50.150">
    <property type="entry name" value="Vaccinia Virus protein VP39"/>
    <property type="match status" value="1"/>
</dbReference>
<dbReference type="InterPro" id="IPR029063">
    <property type="entry name" value="SAM-dependent_MTases_sf"/>
</dbReference>
<dbReference type="CDD" id="cd02440">
    <property type="entry name" value="AdoMet_MTases"/>
    <property type="match status" value="1"/>
</dbReference>
<keyword evidence="2" id="KW-1185">Reference proteome</keyword>
<proteinExistence type="predicted"/>
<dbReference type="PANTHER" id="PTHR43591:SF10">
    <property type="entry name" value="ABC TRANSMEMBRANE TYPE-1 DOMAIN-CONTAINING PROTEIN-RELATED"/>
    <property type="match status" value="1"/>
</dbReference>
<reference evidence="1 2" key="1">
    <citation type="journal article" date="2019" name="Sci. Rep.">
        <title>A multi-omics analysis of the grapevine pathogen Lasiodiplodia theobromae reveals that temperature affects the expression of virulence- and pathogenicity-related genes.</title>
        <authorList>
            <person name="Felix C."/>
            <person name="Meneses R."/>
            <person name="Goncalves M.F.M."/>
            <person name="Tilleman L."/>
            <person name="Duarte A.S."/>
            <person name="Jorrin-Novo J.V."/>
            <person name="Van de Peer Y."/>
            <person name="Deforce D."/>
            <person name="Van Nieuwerburgh F."/>
            <person name="Esteves A.C."/>
            <person name="Alves A."/>
        </authorList>
    </citation>
    <scope>NUCLEOTIDE SEQUENCE [LARGE SCALE GENOMIC DNA]</scope>
    <source>
        <strain evidence="1 2">LA-SOL3</strain>
    </source>
</reference>
<dbReference type="SUPFAM" id="SSF53335">
    <property type="entry name" value="S-adenosyl-L-methionine-dependent methyltransferases"/>
    <property type="match status" value="1"/>
</dbReference>
<dbReference type="AlphaFoldDB" id="A0A5N5DBT9"/>
<sequence>MAVPTQETIEVDETLRETDSAYHSDLRSYTTSIASSVEAYPWLHGRRFHAYKEGSYQFPNDEKEQDRLDLVHALHSIIKDDKLFFAPLTANSLKRVLDVGTGTGLWAICVGEEFPNATVVGNDFSPIQPRWVPPNVLFEVDDVEAEWPGASVREPFDLIHVRYMAGSIQDWPQLLRNCYDGLAPGGWVECSDWDLLPYSTDASMPEDDAVLRLHQYLVEATDKLGRTVRPGPNLEEWVKDAGFVNVKHELRVVPFGMWAKNEKHKKAGAVNQMQFMEGMEAFTIGLFTRTLGWTADEVRVFLEEVKKDALKKDRHRQFNFHIVYAQRPQE</sequence>
<evidence type="ECO:0000313" key="1">
    <source>
        <dbReference type="EMBL" id="KAB2575125.1"/>
    </source>
</evidence>
<dbReference type="EMBL" id="VCHE01000036">
    <property type="protein sequence ID" value="KAB2575125.1"/>
    <property type="molecule type" value="Genomic_DNA"/>
</dbReference>